<organism evidence="2 3">
    <name type="scientific">Pontibacter aquaedesilientis</name>
    <dbReference type="NCBI Taxonomy" id="2766980"/>
    <lineage>
        <taxon>Bacteria</taxon>
        <taxon>Pseudomonadati</taxon>
        <taxon>Bacteroidota</taxon>
        <taxon>Cytophagia</taxon>
        <taxon>Cytophagales</taxon>
        <taxon>Hymenobacteraceae</taxon>
        <taxon>Pontibacter</taxon>
    </lineage>
</organism>
<evidence type="ECO:0000313" key="2">
    <source>
        <dbReference type="EMBL" id="MBD1396954.1"/>
    </source>
</evidence>
<dbReference type="EMBL" id="JACXAJ010000002">
    <property type="protein sequence ID" value="MBD1396954.1"/>
    <property type="molecule type" value="Genomic_DNA"/>
</dbReference>
<keyword evidence="3" id="KW-1185">Reference proteome</keyword>
<protein>
    <submittedName>
        <fullName evidence="2">Polysaccharide pyruvyl transferase family protein</fullName>
    </submittedName>
</protein>
<gene>
    <name evidence="2" type="ORF">H9Q13_07240</name>
</gene>
<evidence type="ECO:0000259" key="1">
    <source>
        <dbReference type="Pfam" id="PF04230"/>
    </source>
</evidence>
<dbReference type="Proteomes" id="UP000625551">
    <property type="component" value="Unassembled WGS sequence"/>
</dbReference>
<reference evidence="2 3" key="1">
    <citation type="submission" date="2020-09" db="EMBL/GenBank/DDBJ databases">
        <title>Genome sequencing and assembly of Pontibacter sp.</title>
        <authorList>
            <person name="Chhetri G."/>
        </authorList>
    </citation>
    <scope>NUCLEOTIDE SEQUENCE [LARGE SCALE GENOMIC DNA]</scope>
    <source>
        <strain evidence="2 3">JH31</strain>
    </source>
</reference>
<feature type="domain" description="Polysaccharide pyruvyl transferase" evidence="1">
    <location>
        <begin position="46"/>
        <end position="231"/>
    </location>
</feature>
<name>A0ABR7XFB4_9BACT</name>
<dbReference type="GO" id="GO:0016740">
    <property type="term" value="F:transferase activity"/>
    <property type="evidence" value="ECO:0007669"/>
    <property type="project" value="UniProtKB-KW"/>
</dbReference>
<evidence type="ECO:0000313" key="3">
    <source>
        <dbReference type="Proteomes" id="UP000625551"/>
    </source>
</evidence>
<keyword evidence="2" id="KW-0808">Transferase</keyword>
<dbReference type="Pfam" id="PF04230">
    <property type="entry name" value="PS_pyruv_trans"/>
    <property type="match status" value="1"/>
</dbReference>
<dbReference type="RefSeq" id="WP_191183089.1">
    <property type="nucleotide sequence ID" value="NZ_JACXAJ010000002.1"/>
</dbReference>
<accession>A0ABR7XFB4</accession>
<dbReference type="InterPro" id="IPR007345">
    <property type="entry name" value="Polysacch_pyruvyl_Trfase"/>
</dbReference>
<comment type="caution">
    <text evidence="2">The sequence shown here is derived from an EMBL/GenBank/DDBJ whole genome shotgun (WGS) entry which is preliminary data.</text>
</comment>
<sequence length="321" mass="36755">MKRITKEHIDFIIGLVVKKRFFLTETFRYFSHPNKIIINGFAKSTNFGDALNIPLVEYLSEKKALPYKYLLLSNKRLKQLDHYTVIGSILQSAKEGSLVWGSGFISNTNSVIKRPKKVYAVRGPLTREIYLKNKIDCPAVFGDPALLLPFIYNPQSIERCKIGIIPHYIDKKSSWLFKQKNKHNVVVIDIETGYNWEQFLNQVLKCKVVITSSLHAIIIANAYNIPSIWVSFSDKITGGNFKFRDYYLSVGKQITTPFNIAESTQLEELFDNLDYESNHINLNLLVDACPFATDQKKELLKSRIQESVKNSVPNTPNISIN</sequence>
<proteinExistence type="predicted"/>